<proteinExistence type="predicted"/>
<evidence type="ECO:0000313" key="2">
    <source>
        <dbReference type="EMBL" id="KIM83310.1"/>
    </source>
</evidence>
<sequence length="804" mass="87120">MPLPANGTLSLQGHSKPGDALPSKPKQAMIVRMSAETLDALEAFPNQPPMEFAFGKNPGIYIGETFFPMRSQKEDSPHELYLRSSSAAKPMAPLKLYANVTGKFMVERELGEKVQDKVRDRTQVAEKQRTERKVQMLDSPLDLPRANGKKRKAPSTSSSLLKQAAHNDHLRNVSSASSVVPSRVASPLPPSTTAPSPSTSTTMKDSSIRRLMIQYLAISPRSTDEVMRAIGGGDCDSATRRSLFEYLDEVAEPDASQKKGDKSPRPWVLKTAIWLEVRPFQWKLAEKERLTMARNARMAFKTLRIPESDPAWDNVTYRSTTNSTPASSSAAGVSSSKSTTTNATPGGSSSSSKLEAKRGVMSKDIKEKKIKVKAEAQKQKTEVHMKDEGAKASKAAAAAASAKEKELAESPASRSSASHSQAPVKRHPGSASKVKPSSAQDGVETPTRPSTPGDARPTPKESQSKPPSTASTQHTHERKPSAMRISKTTIPADKDKEKDKLKADDKHTLPVTTMTTNTSVKRKKPTREETEPDDDALRKANLQKKRRTEDGVHSVSASSTSSKDPRARELSLAKKASTDLSPIARPKAAAASAATTPAPSPLSLAARLPQTSSTLVPSSSSSSSSKPRVQSDKDRPQKANGTSKPRRRSPIYTSSEDEGEIPQSQSQSQSQSQPHHHPHPHTHFPPSSSLLPDFISNPRPRPPLPPAWDHVALRKRYSSSYREYITVFSLIIAQKSQIESMLKSDSDMECGGGGGDGGGGVELLETKELARVASQHHSLKDELESIKSIFLTGKLPGEVSPRSD</sequence>
<feature type="compositionally biased region" description="Low complexity" evidence="1">
    <location>
        <begin position="662"/>
        <end position="673"/>
    </location>
</feature>
<dbReference type="Proteomes" id="UP000054166">
    <property type="component" value="Unassembled WGS sequence"/>
</dbReference>
<dbReference type="AlphaFoldDB" id="A0A0C3FFX1"/>
<accession>A0A0C3FFX1</accession>
<reference evidence="3" key="2">
    <citation type="submission" date="2015-01" db="EMBL/GenBank/DDBJ databases">
        <title>Evolutionary Origins and Diversification of the Mycorrhizal Mutualists.</title>
        <authorList>
            <consortium name="DOE Joint Genome Institute"/>
            <consortium name="Mycorrhizal Genomics Consortium"/>
            <person name="Kohler A."/>
            <person name="Kuo A."/>
            <person name="Nagy L.G."/>
            <person name="Floudas D."/>
            <person name="Copeland A."/>
            <person name="Barry K.W."/>
            <person name="Cichocki N."/>
            <person name="Veneault-Fourrey C."/>
            <person name="LaButti K."/>
            <person name="Lindquist E.A."/>
            <person name="Lipzen A."/>
            <person name="Lundell T."/>
            <person name="Morin E."/>
            <person name="Murat C."/>
            <person name="Riley R."/>
            <person name="Ohm R."/>
            <person name="Sun H."/>
            <person name="Tunlid A."/>
            <person name="Henrissat B."/>
            <person name="Grigoriev I.V."/>
            <person name="Hibbett D.S."/>
            <person name="Martin F."/>
        </authorList>
    </citation>
    <scope>NUCLEOTIDE SEQUENCE [LARGE SCALE GENOMIC DNA]</scope>
    <source>
        <strain evidence="3">F 1598</strain>
    </source>
</reference>
<keyword evidence="3" id="KW-1185">Reference proteome</keyword>
<feature type="compositionally biased region" description="Polar residues" evidence="1">
    <location>
        <begin position="510"/>
        <end position="519"/>
    </location>
</feature>
<feature type="compositionally biased region" description="Low complexity" evidence="1">
    <location>
        <begin position="392"/>
        <end position="401"/>
    </location>
</feature>
<feature type="region of interest" description="Disordered" evidence="1">
    <location>
        <begin position="119"/>
        <end position="205"/>
    </location>
</feature>
<name>A0A0C3FFX1_PILCF</name>
<gene>
    <name evidence="2" type="ORF">PILCRDRAFT_7252</name>
</gene>
<feature type="region of interest" description="Disordered" evidence="1">
    <location>
        <begin position="1"/>
        <end position="23"/>
    </location>
</feature>
<evidence type="ECO:0008006" key="4">
    <source>
        <dbReference type="Google" id="ProtNLM"/>
    </source>
</evidence>
<dbReference type="EMBL" id="KN832991">
    <property type="protein sequence ID" value="KIM83310.1"/>
    <property type="molecule type" value="Genomic_DNA"/>
</dbReference>
<organism evidence="2 3">
    <name type="scientific">Piloderma croceum (strain F 1598)</name>
    <dbReference type="NCBI Taxonomy" id="765440"/>
    <lineage>
        <taxon>Eukaryota</taxon>
        <taxon>Fungi</taxon>
        <taxon>Dikarya</taxon>
        <taxon>Basidiomycota</taxon>
        <taxon>Agaricomycotina</taxon>
        <taxon>Agaricomycetes</taxon>
        <taxon>Agaricomycetidae</taxon>
        <taxon>Atheliales</taxon>
        <taxon>Atheliaceae</taxon>
        <taxon>Piloderma</taxon>
    </lineage>
</organism>
<dbReference type="Gene3D" id="1.10.10.2670">
    <property type="entry name" value="E3 ubiquitin-protein ligase"/>
    <property type="match status" value="1"/>
</dbReference>
<feature type="compositionally biased region" description="Basic and acidic residues" evidence="1">
    <location>
        <begin position="119"/>
        <end position="135"/>
    </location>
</feature>
<feature type="compositionally biased region" description="Polar residues" evidence="1">
    <location>
        <begin position="342"/>
        <end position="353"/>
    </location>
</feature>
<dbReference type="STRING" id="765440.A0A0C3FFX1"/>
<protein>
    <recommendedName>
        <fullName evidence="4">RNA polymerase II elongation factor ELL N-terminal domain-containing protein</fullName>
    </recommendedName>
</protein>
<feature type="compositionally biased region" description="Basic and acidic residues" evidence="1">
    <location>
        <begin position="563"/>
        <end position="572"/>
    </location>
</feature>
<feature type="compositionally biased region" description="Low complexity" evidence="1">
    <location>
        <begin position="580"/>
        <end position="609"/>
    </location>
</feature>
<feature type="compositionally biased region" description="Basic and acidic residues" evidence="1">
    <location>
        <begin position="492"/>
        <end position="508"/>
    </location>
</feature>
<dbReference type="HOGENOM" id="CLU_012434_0_0_1"/>
<feature type="region of interest" description="Disordered" evidence="1">
    <location>
        <begin position="316"/>
        <end position="708"/>
    </location>
</feature>
<feature type="compositionally biased region" description="Low complexity" evidence="1">
    <location>
        <begin position="173"/>
        <end position="186"/>
    </location>
</feature>
<evidence type="ECO:0000256" key="1">
    <source>
        <dbReference type="SAM" id="MobiDB-lite"/>
    </source>
</evidence>
<dbReference type="OrthoDB" id="2587563at2759"/>
<feature type="compositionally biased region" description="Basic and acidic residues" evidence="1">
    <location>
        <begin position="354"/>
        <end position="391"/>
    </location>
</feature>
<feature type="compositionally biased region" description="Polar residues" evidence="1">
    <location>
        <begin position="464"/>
        <end position="473"/>
    </location>
</feature>
<reference evidence="2 3" key="1">
    <citation type="submission" date="2014-04" db="EMBL/GenBank/DDBJ databases">
        <authorList>
            <consortium name="DOE Joint Genome Institute"/>
            <person name="Kuo A."/>
            <person name="Tarkka M."/>
            <person name="Buscot F."/>
            <person name="Kohler A."/>
            <person name="Nagy L.G."/>
            <person name="Floudas D."/>
            <person name="Copeland A."/>
            <person name="Barry K.W."/>
            <person name="Cichocki N."/>
            <person name="Veneault-Fourrey C."/>
            <person name="LaButti K."/>
            <person name="Lindquist E.A."/>
            <person name="Lipzen A."/>
            <person name="Lundell T."/>
            <person name="Morin E."/>
            <person name="Murat C."/>
            <person name="Sun H."/>
            <person name="Tunlid A."/>
            <person name="Henrissat B."/>
            <person name="Grigoriev I.V."/>
            <person name="Hibbett D.S."/>
            <person name="Martin F."/>
            <person name="Nordberg H.P."/>
            <person name="Cantor M.N."/>
            <person name="Hua S.X."/>
        </authorList>
    </citation>
    <scope>NUCLEOTIDE SEQUENCE [LARGE SCALE GENOMIC DNA]</scope>
    <source>
        <strain evidence="2 3">F 1598</strain>
    </source>
</reference>
<feature type="compositionally biased region" description="Low complexity" evidence="1">
    <location>
        <begin position="319"/>
        <end position="341"/>
    </location>
</feature>
<feature type="compositionally biased region" description="Low complexity" evidence="1">
    <location>
        <begin position="409"/>
        <end position="422"/>
    </location>
</feature>
<evidence type="ECO:0000313" key="3">
    <source>
        <dbReference type="Proteomes" id="UP000054166"/>
    </source>
</evidence>
<dbReference type="InParanoid" id="A0A0C3FFX1"/>
<feature type="compositionally biased region" description="Low complexity" evidence="1">
    <location>
        <begin position="193"/>
        <end position="202"/>
    </location>
</feature>
<dbReference type="InterPro" id="IPR042065">
    <property type="entry name" value="E3_ELL-like"/>
</dbReference>